<feature type="transmembrane region" description="Helical" evidence="2">
    <location>
        <begin position="32"/>
        <end position="52"/>
    </location>
</feature>
<protein>
    <submittedName>
        <fullName evidence="3">Uncharacterized protein</fullName>
    </submittedName>
</protein>
<reference evidence="3" key="1">
    <citation type="submission" date="2022-02" db="EMBL/GenBank/DDBJ databases">
        <authorList>
            <person name="Henning P.M."/>
            <person name="McCubbin A.G."/>
            <person name="Shore J.S."/>
        </authorList>
    </citation>
    <scope>NUCLEOTIDE SEQUENCE</scope>
    <source>
        <strain evidence="3">F60SS</strain>
        <tissue evidence="3">Leaves</tissue>
    </source>
</reference>
<comment type="caution">
    <text evidence="3">The sequence shown here is derived from an EMBL/GenBank/DDBJ whole genome shotgun (WGS) entry which is preliminary data.</text>
</comment>
<gene>
    <name evidence="3" type="ORF">Tsubulata_049183</name>
</gene>
<dbReference type="OrthoDB" id="1892673at2759"/>
<keyword evidence="2" id="KW-0812">Transmembrane</keyword>
<evidence type="ECO:0000313" key="4">
    <source>
        <dbReference type="Proteomes" id="UP001141552"/>
    </source>
</evidence>
<keyword evidence="4" id="KW-1185">Reference proteome</keyword>
<dbReference type="Proteomes" id="UP001141552">
    <property type="component" value="Unassembled WGS sequence"/>
</dbReference>
<evidence type="ECO:0000256" key="1">
    <source>
        <dbReference type="SAM" id="MobiDB-lite"/>
    </source>
</evidence>
<evidence type="ECO:0000313" key="3">
    <source>
        <dbReference type="EMBL" id="KAJ4838128.1"/>
    </source>
</evidence>
<sequence>MPWPVAEIVPKPTWDHFVAKPRSNVETQRRKLPFSTTTLAVAGFLITAAVGYRGLYAKEKPEASAGDAKVVTGSADPNDTHPRK</sequence>
<dbReference type="AlphaFoldDB" id="A0A9Q0FUL2"/>
<reference evidence="3" key="2">
    <citation type="journal article" date="2023" name="Plants (Basel)">
        <title>Annotation of the Turnera subulata (Passifloraceae) Draft Genome Reveals the S-Locus Evolved after the Divergence of Turneroideae from Passifloroideae in a Stepwise Manner.</title>
        <authorList>
            <person name="Henning P.M."/>
            <person name="Roalson E.H."/>
            <person name="Mir W."/>
            <person name="McCubbin A.G."/>
            <person name="Shore J.S."/>
        </authorList>
    </citation>
    <scope>NUCLEOTIDE SEQUENCE</scope>
    <source>
        <strain evidence="3">F60SS</strain>
    </source>
</reference>
<proteinExistence type="predicted"/>
<accession>A0A9Q0FUL2</accession>
<dbReference type="EMBL" id="JAKUCV010003647">
    <property type="protein sequence ID" value="KAJ4838128.1"/>
    <property type="molecule type" value="Genomic_DNA"/>
</dbReference>
<feature type="region of interest" description="Disordered" evidence="1">
    <location>
        <begin position="61"/>
        <end position="84"/>
    </location>
</feature>
<name>A0A9Q0FUL2_9ROSI</name>
<keyword evidence="2" id="KW-0472">Membrane</keyword>
<keyword evidence="2" id="KW-1133">Transmembrane helix</keyword>
<evidence type="ECO:0000256" key="2">
    <source>
        <dbReference type="SAM" id="Phobius"/>
    </source>
</evidence>
<organism evidence="3 4">
    <name type="scientific">Turnera subulata</name>
    <dbReference type="NCBI Taxonomy" id="218843"/>
    <lineage>
        <taxon>Eukaryota</taxon>
        <taxon>Viridiplantae</taxon>
        <taxon>Streptophyta</taxon>
        <taxon>Embryophyta</taxon>
        <taxon>Tracheophyta</taxon>
        <taxon>Spermatophyta</taxon>
        <taxon>Magnoliopsida</taxon>
        <taxon>eudicotyledons</taxon>
        <taxon>Gunneridae</taxon>
        <taxon>Pentapetalae</taxon>
        <taxon>rosids</taxon>
        <taxon>fabids</taxon>
        <taxon>Malpighiales</taxon>
        <taxon>Passifloraceae</taxon>
        <taxon>Turnera</taxon>
    </lineage>
</organism>